<dbReference type="GO" id="GO:0019901">
    <property type="term" value="F:protein kinase binding"/>
    <property type="evidence" value="ECO:0007669"/>
    <property type="project" value="InterPro"/>
</dbReference>
<accession>A0A9P6KAS4</accession>
<dbReference type="InterPro" id="IPR013922">
    <property type="entry name" value="Cyclin_PHO80-like"/>
</dbReference>
<dbReference type="AlphaFoldDB" id="A0A9P6KAS4"/>
<keyword evidence="5" id="KW-1185">Reference proteome</keyword>
<dbReference type="Gene3D" id="1.10.472.10">
    <property type="entry name" value="Cyclin-like"/>
    <property type="match status" value="1"/>
</dbReference>
<evidence type="ECO:0000256" key="1">
    <source>
        <dbReference type="SAM" id="MobiDB-lite"/>
    </source>
</evidence>
<feature type="region of interest" description="Disordered" evidence="1">
    <location>
        <begin position="297"/>
        <end position="368"/>
    </location>
</feature>
<dbReference type="PANTHER" id="PTHR15615">
    <property type="match status" value="1"/>
</dbReference>
<feature type="domain" description="Cyclin N-terminal" evidence="3">
    <location>
        <begin position="4"/>
        <end position="58"/>
    </location>
</feature>
<feature type="chain" id="PRO_5040331942" description="Cyclin N-terminal domain-containing protein" evidence="2">
    <location>
        <begin position="18"/>
        <end position="390"/>
    </location>
</feature>
<dbReference type="OrthoDB" id="10250320at2759"/>
<dbReference type="Proteomes" id="UP000780801">
    <property type="component" value="Unassembled WGS sequence"/>
</dbReference>
<feature type="compositionally biased region" description="Low complexity" evidence="1">
    <location>
        <begin position="106"/>
        <end position="124"/>
    </location>
</feature>
<dbReference type="GO" id="GO:0000307">
    <property type="term" value="C:cyclin-dependent protein kinase holoenzyme complex"/>
    <property type="evidence" value="ECO:0007669"/>
    <property type="project" value="TreeGrafter"/>
</dbReference>
<reference evidence="4" key="1">
    <citation type="journal article" date="2020" name="Fungal Divers.">
        <title>Resolving the Mortierellaceae phylogeny through synthesis of multi-gene phylogenetics and phylogenomics.</title>
        <authorList>
            <person name="Vandepol N."/>
            <person name="Liber J."/>
            <person name="Desiro A."/>
            <person name="Na H."/>
            <person name="Kennedy M."/>
            <person name="Barry K."/>
            <person name="Grigoriev I.V."/>
            <person name="Miller A.N."/>
            <person name="O'Donnell K."/>
            <person name="Stajich J.E."/>
            <person name="Bonito G."/>
        </authorList>
    </citation>
    <scope>NUCLEOTIDE SEQUENCE</scope>
    <source>
        <strain evidence="4">KOD1015</strain>
    </source>
</reference>
<dbReference type="PANTHER" id="PTHR15615:SF10">
    <property type="entry name" value="PHO85 CYCLIN-2-RELATED"/>
    <property type="match status" value="1"/>
</dbReference>
<sequence length="390" mass="43541">MHCTCHRVFLASLIVAAKYLNDQSPKNKHWSAHSTVFSVGEVNLMEKQLLGLLDFDLRITEADLASSLHEFMQLQQQSATTLSAELSLPSRYVSASTAAAAPAKVLRKSTSNSSMTSINSTPSILSLRTPSPRNSYHLSSSSQILPLTQPNTTMSSRRRSSTNLKTLAQMQHHSQQHMLTQQQQQHYSHGTLGSRSSMDMMDSLARRRPSLPNQPCLEEGEIMPVYKGPVRGGAGLASYHYPSPDGEIIDSGYPSSTIPSCIQHPGPQHRLMKEDEEMIQVSLSPEDEAVVAYHPLSHVPGPSHAAPIHHHHHQYHPSQQHQFQFHQYPTQHQHQHQTRKPSWMSSLYQSRHRSMPPPPPSTLSSTYGHSHVSVEAQYSRKQLSASRAMC</sequence>
<feature type="compositionally biased region" description="Low complexity" evidence="1">
    <location>
        <begin position="316"/>
        <end position="332"/>
    </location>
</feature>
<feature type="region of interest" description="Disordered" evidence="1">
    <location>
        <begin position="106"/>
        <end position="163"/>
    </location>
</feature>
<dbReference type="EMBL" id="JAABOA010004191">
    <property type="protein sequence ID" value="KAF9577945.1"/>
    <property type="molecule type" value="Genomic_DNA"/>
</dbReference>
<dbReference type="InterPro" id="IPR006671">
    <property type="entry name" value="Cyclin_N"/>
</dbReference>
<feature type="signal peptide" evidence="2">
    <location>
        <begin position="1"/>
        <end position="17"/>
    </location>
</feature>
<dbReference type="SUPFAM" id="SSF47954">
    <property type="entry name" value="Cyclin-like"/>
    <property type="match status" value="1"/>
</dbReference>
<name>A0A9P6KAS4_9FUNG</name>
<dbReference type="InterPro" id="IPR036915">
    <property type="entry name" value="Cyclin-like_sf"/>
</dbReference>
<feature type="compositionally biased region" description="Polar residues" evidence="1">
    <location>
        <begin position="126"/>
        <end position="154"/>
    </location>
</feature>
<evidence type="ECO:0000313" key="5">
    <source>
        <dbReference type="Proteomes" id="UP000780801"/>
    </source>
</evidence>
<evidence type="ECO:0000259" key="3">
    <source>
        <dbReference type="Pfam" id="PF00134"/>
    </source>
</evidence>
<dbReference type="CDD" id="cd20557">
    <property type="entry name" value="CYCLIN_ScPCL1-like"/>
    <property type="match status" value="1"/>
</dbReference>
<dbReference type="GO" id="GO:0016538">
    <property type="term" value="F:cyclin-dependent protein serine/threonine kinase regulator activity"/>
    <property type="evidence" value="ECO:0007669"/>
    <property type="project" value="TreeGrafter"/>
</dbReference>
<keyword evidence="2" id="KW-0732">Signal</keyword>
<evidence type="ECO:0000313" key="4">
    <source>
        <dbReference type="EMBL" id="KAF9577945.1"/>
    </source>
</evidence>
<dbReference type="Pfam" id="PF00134">
    <property type="entry name" value="Cyclin_N"/>
    <property type="match status" value="1"/>
</dbReference>
<evidence type="ECO:0000256" key="2">
    <source>
        <dbReference type="SAM" id="SignalP"/>
    </source>
</evidence>
<comment type="caution">
    <text evidence="4">The sequence shown here is derived from an EMBL/GenBank/DDBJ whole genome shotgun (WGS) entry which is preliminary data.</text>
</comment>
<organism evidence="4 5">
    <name type="scientific">Lunasporangiospora selenospora</name>
    <dbReference type="NCBI Taxonomy" id="979761"/>
    <lineage>
        <taxon>Eukaryota</taxon>
        <taxon>Fungi</taxon>
        <taxon>Fungi incertae sedis</taxon>
        <taxon>Mucoromycota</taxon>
        <taxon>Mortierellomycotina</taxon>
        <taxon>Mortierellomycetes</taxon>
        <taxon>Mortierellales</taxon>
        <taxon>Mortierellaceae</taxon>
        <taxon>Lunasporangiospora</taxon>
    </lineage>
</organism>
<dbReference type="GO" id="GO:0005634">
    <property type="term" value="C:nucleus"/>
    <property type="evidence" value="ECO:0007669"/>
    <property type="project" value="TreeGrafter"/>
</dbReference>
<protein>
    <recommendedName>
        <fullName evidence="3">Cyclin N-terminal domain-containing protein</fullName>
    </recommendedName>
</protein>
<gene>
    <name evidence="4" type="ORF">BGW38_006533</name>
</gene>
<proteinExistence type="predicted"/>